<keyword evidence="4" id="KW-0067">ATP-binding</keyword>
<evidence type="ECO:0000256" key="6">
    <source>
        <dbReference type="ARBA" id="ARBA00023136"/>
    </source>
</evidence>
<evidence type="ECO:0000256" key="2">
    <source>
        <dbReference type="ARBA" id="ARBA00022692"/>
    </source>
</evidence>
<feature type="region of interest" description="Disordered" evidence="7">
    <location>
        <begin position="353"/>
        <end position="374"/>
    </location>
</feature>
<organism evidence="11">
    <name type="scientific">Leptocylindrus danicus</name>
    <dbReference type="NCBI Taxonomy" id="163516"/>
    <lineage>
        <taxon>Eukaryota</taxon>
        <taxon>Sar</taxon>
        <taxon>Stramenopiles</taxon>
        <taxon>Ochrophyta</taxon>
        <taxon>Bacillariophyta</taxon>
        <taxon>Coscinodiscophyceae</taxon>
        <taxon>Chaetocerotophycidae</taxon>
        <taxon>Leptocylindrales</taxon>
        <taxon>Leptocylindraceae</taxon>
        <taxon>Leptocylindrus</taxon>
    </lineage>
</organism>
<dbReference type="PANTHER" id="PTHR43394:SF1">
    <property type="entry name" value="ATP-BINDING CASSETTE SUB-FAMILY B MEMBER 10, MITOCHONDRIAL"/>
    <property type="match status" value="1"/>
</dbReference>
<evidence type="ECO:0000259" key="10">
    <source>
        <dbReference type="PROSITE" id="PS50929"/>
    </source>
</evidence>
<dbReference type="EMBL" id="HBGY01026870">
    <property type="protein sequence ID" value="CAD9600911.1"/>
    <property type="molecule type" value="Transcribed_RNA"/>
</dbReference>
<dbReference type="Gene3D" id="3.40.50.300">
    <property type="entry name" value="P-loop containing nucleotide triphosphate hydrolases"/>
    <property type="match status" value="1"/>
</dbReference>
<evidence type="ECO:0008006" key="12">
    <source>
        <dbReference type="Google" id="ProtNLM"/>
    </source>
</evidence>
<dbReference type="AlphaFoldDB" id="A0A7S2PI34"/>
<evidence type="ECO:0000259" key="9">
    <source>
        <dbReference type="PROSITE" id="PS50893"/>
    </source>
</evidence>
<evidence type="ECO:0000256" key="1">
    <source>
        <dbReference type="ARBA" id="ARBA00004141"/>
    </source>
</evidence>
<gene>
    <name evidence="11" type="ORF">LDAN0321_LOCUS16648</name>
</gene>
<feature type="transmembrane region" description="Helical" evidence="8">
    <location>
        <begin position="310"/>
        <end position="329"/>
    </location>
</feature>
<proteinExistence type="predicted"/>
<dbReference type="Gene3D" id="1.20.1560.10">
    <property type="entry name" value="ABC transporter type 1, transmembrane domain"/>
    <property type="match status" value="1"/>
</dbReference>
<dbReference type="GO" id="GO:0016887">
    <property type="term" value="F:ATP hydrolysis activity"/>
    <property type="evidence" value="ECO:0007669"/>
    <property type="project" value="InterPro"/>
</dbReference>
<feature type="domain" description="ABC transporter" evidence="9">
    <location>
        <begin position="381"/>
        <end position="616"/>
    </location>
</feature>
<dbReference type="InterPro" id="IPR036640">
    <property type="entry name" value="ABC1_TM_sf"/>
</dbReference>
<feature type="domain" description="ABC transmembrane type-1" evidence="10">
    <location>
        <begin position="36"/>
        <end position="337"/>
    </location>
</feature>
<keyword evidence="5 8" id="KW-1133">Transmembrane helix</keyword>
<evidence type="ECO:0000313" key="11">
    <source>
        <dbReference type="EMBL" id="CAD9600911.1"/>
    </source>
</evidence>
<reference evidence="11" key="1">
    <citation type="submission" date="2021-01" db="EMBL/GenBank/DDBJ databases">
        <authorList>
            <person name="Corre E."/>
            <person name="Pelletier E."/>
            <person name="Niang G."/>
            <person name="Scheremetjew M."/>
            <person name="Finn R."/>
            <person name="Kale V."/>
            <person name="Holt S."/>
            <person name="Cochrane G."/>
            <person name="Meng A."/>
            <person name="Brown T."/>
            <person name="Cohen L."/>
        </authorList>
    </citation>
    <scope>NUCLEOTIDE SEQUENCE</scope>
    <source>
        <strain evidence="11">B650</strain>
    </source>
</reference>
<dbReference type="Pfam" id="PF00005">
    <property type="entry name" value="ABC_tran"/>
    <property type="match status" value="1"/>
</dbReference>
<dbReference type="PANTHER" id="PTHR43394">
    <property type="entry name" value="ATP-DEPENDENT PERMEASE MDL1, MITOCHONDRIAL"/>
    <property type="match status" value="1"/>
</dbReference>
<dbReference type="GO" id="GO:0005524">
    <property type="term" value="F:ATP binding"/>
    <property type="evidence" value="ECO:0007669"/>
    <property type="project" value="UniProtKB-KW"/>
</dbReference>
<dbReference type="Pfam" id="PF00664">
    <property type="entry name" value="ABC_membrane"/>
    <property type="match status" value="1"/>
</dbReference>
<accession>A0A7S2PI34</accession>
<dbReference type="GO" id="GO:0005743">
    <property type="term" value="C:mitochondrial inner membrane"/>
    <property type="evidence" value="ECO:0007669"/>
    <property type="project" value="TreeGrafter"/>
</dbReference>
<evidence type="ECO:0000256" key="5">
    <source>
        <dbReference type="ARBA" id="ARBA00022989"/>
    </source>
</evidence>
<sequence>MSKENESNAKQMAKLKRKRAFAMLLEETRKEFPALAVGTASLIASSISNALLPVFLGNFYFEGQAQSSQSCSSADSQTCSSSGYDVDNIALMRLIALVVCGGLSSFLRTTCLTRVEARVTARLRRRLFHKLMGLELSHIDELVKDEDVGSFNSMLIDDTANAGKALSMTFSSIIRSAVSFLYNTYAMISISPRLCMTSVVLAPVSAAGIMALLKFKTKARAKQRALVSNAASFAEERFANLAAVKLNKRELDESEKYGDMQDEAGELDARVSVADGLFMGGIFWLTSASLAAVVYQGRKEVTMGRLSSQGLSRFVVSTFLMGLGISGVGRARSQFTSQLISAQHIHSILSLDEEKGKGDDDDAATSTAKTDEQELSNGGVLKMENIYFSYNGKDGEYVLKDLSLSLEPGRVMALVGQNGAGKSTIVSLLAGLYKPNEGSITYDGVVVSNKTTLKGRQALISVVQQEATASLFALSVMDNIKYSRPDASDEEAKEAARLANCEVFVGDLEGGYDYNIGRGGSRLSGGQRQRICLARALLANPTTLVLDEPASQLDAEGGGAVEDAVNACRESNRSLLLITHRASSLKMADSILVLDSGKIVEEKDNAEVLKRLMPDLLE</sequence>
<dbReference type="SMART" id="SM00382">
    <property type="entry name" value="AAA"/>
    <property type="match status" value="1"/>
</dbReference>
<keyword evidence="6 8" id="KW-0472">Membrane</keyword>
<dbReference type="SUPFAM" id="SSF90123">
    <property type="entry name" value="ABC transporter transmembrane region"/>
    <property type="match status" value="1"/>
</dbReference>
<dbReference type="GO" id="GO:0015421">
    <property type="term" value="F:ABC-type oligopeptide transporter activity"/>
    <property type="evidence" value="ECO:0007669"/>
    <property type="project" value="TreeGrafter"/>
</dbReference>
<dbReference type="InterPro" id="IPR017871">
    <property type="entry name" value="ABC_transporter-like_CS"/>
</dbReference>
<feature type="transmembrane region" description="Helical" evidence="8">
    <location>
        <begin position="90"/>
        <end position="115"/>
    </location>
</feature>
<comment type="subcellular location">
    <subcellularLocation>
        <location evidence="1">Membrane</location>
        <topology evidence="1">Multi-pass membrane protein</topology>
    </subcellularLocation>
</comment>
<dbReference type="InterPro" id="IPR011527">
    <property type="entry name" value="ABC1_TM_dom"/>
</dbReference>
<dbReference type="PROSITE" id="PS50893">
    <property type="entry name" value="ABC_TRANSPORTER_2"/>
    <property type="match status" value="1"/>
</dbReference>
<evidence type="ECO:0000256" key="3">
    <source>
        <dbReference type="ARBA" id="ARBA00022741"/>
    </source>
</evidence>
<dbReference type="InterPro" id="IPR027417">
    <property type="entry name" value="P-loop_NTPase"/>
</dbReference>
<dbReference type="InterPro" id="IPR003593">
    <property type="entry name" value="AAA+_ATPase"/>
</dbReference>
<keyword evidence="2 8" id="KW-0812">Transmembrane</keyword>
<dbReference type="InterPro" id="IPR003439">
    <property type="entry name" value="ABC_transporter-like_ATP-bd"/>
</dbReference>
<feature type="transmembrane region" description="Helical" evidence="8">
    <location>
        <begin position="196"/>
        <end position="215"/>
    </location>
</feature>
<dbReference type="GO" id="GO:0090374">
    <property type="term" value="P:oligopeptide export from mitochondrion"/>
    <property type="evidence" value="ECO:0007669"/>
    <property type="project" value="TreeGrafter"/>
</dbReference>
<dbReference type="PROSITE" id="PS00211">
    <property type="entry name" value="ABC_TRANSPORTER_1"/>
    <property type="match status" value="1"/>
</dbReference>
<keyword evidence="3" id="KW-0547">Nucleotide-binding</keyword>
<evidence type="ECO:0000256" key="4">
    <source>
        <dbReference type="ARBA" id="ARBA00022840"/>
    </source>
</evidence>
<evidence type="ECO:0000256" key="8">
    <source>
        <dbReference type="SAM" id="Phobius"/>
    </source>
</evidence>
<protein>
    <recommendedName>
        <fullName evidence="12">ATP-dependent transporter ycf16</fullName>
    </recommendedName>
</protein>
<evidence type="ECO:0000256" key="7">
    <source>
        <dbReference type="SAM" id="MobiDB-lite"/>
    </source>
</evidence>
<dbReference type="InterPro" id="IPR039421">
    <property type="entry name" value="Type_1_exporter"/>
</dbReference>
<feature type="transmembrane region" description="Helical" evidence="8">
    <location>
        <begin position="277"/>
        <end position="298"/>
    </location>
</feature>
<dbReference type="SUPFAM" id="SSF52540">
    <property type="entry name" value="P-loop containing nucleoside triphosphate hydrolases"/>
    <property type="match status" value="1"/>
</dbReference>
<name>A0A7S2PI34_9STRA</name>
<dbReference type="PROSITE" id="PS50929">
    <property type="entry name" value="ABC_TM1F"/>
    <property type="match status" value="1"/>
</dbReference>